<organism evidence="1 2">
    <name type="scientific">Mycolicibacterium austroafricanum</name>
    <name type="common">Mycobacterium austroafricanum</name>
    <dbReference type="NCBI Taxonomy" id="39687"/>
    <lineage>
        <taxon>Bacteria</taxon>
        <taxon>Bacillati</taxon>
        <taxon>Actinomycetota</taxon>
        <taxon>Actinomycetes</taxon>
        <taxon>Mycobacteriales</taxon>
        <taxon>Mycobacteriaceae</taxon>
        <taxon>Mycolicibacterium</taxon>
    </lineage>
</organism>
<evidence type="ECO:0000313" key="1">
    <source>
        <dbReference type="EMBL" id="MDN4521406.1"/>
    </source>
</evidence>
<protein>
    <submittedName>
        <fullName evidence="1">Uncharacterized protein</fullName>
    </submittedName>
</protein>
<dbReference type="EMBL" id="JAUHTC010000091">
    <property type="protein sequence ID" value="MDN4521406.1"/>
    <property type="molecule type" value="Genomic_DNA"/>
</dbReference>
<evidence type="ECO:0000313" key="2">
    <source>
        <dbReference type="Proteomes" id="UP001172687"/>
    </source>
</evidence>
<keyword evidence="2" id="KW-1185">Reference proteome</keyword>
<dbReference type="RefSeq" id="WP_301161801.1">
    <property type="nucleotide sequence ID" value="NZ_JAUHTC010000091.1"/>
</dbReference>
<reference evidence="1" key="1">
    <citation type="submission" date="2023-07" db="EMBL/GenBank/DDBJ databases">
        <title>Degradation of tert-butanol by M. austroafricanum TBA100.</title>
        <authorList>
            <person name="Helbich S."/>
            <person name="Vainshtein Y."/>
        </authorList>
    </citation>
    <scope>NUCLEOTIDE SEQUENCE</scope>
    <source>
        <strain evidence="1">TBA100</strain>
    </source>
</reference>
<gene>
    <name evidence="1" type="ORF">QYF68_26810</name>
</gene>
<sequence length="56" mass="6392">MTDPSLPGPFPIAESIDRFVATHPNLGPEFDILAHNIKALEVRVDDLRRILQVRNW</sequence>
<proteinExistence type="predicted"/>
<comment type="caution">
    <text evidence="1">The sequence shown here is derived from an EMBL/GenBank/DDBJ whole genome shotgun (WGS) entry which is preliminary data.</text>
</comment>
<dbReference type="Proteomes" id="UP001172687">
    <property type="component" value="Unassembled WGS sequence"/>
</dbReference>
<name>A0ABT8HKX1_MYCAO</name>
<accession>A0ABT8HKX1</accession>